<organism evidence="3 4">
    <name type="scientific">Nocardia jiangxiensis</name>
    <dbReference type="NCBI Taxonomy" id="282685"/>
    <lineage>
        <taxon>Bacteria</taxon>
        <taxon>Bacillati</taxon>
        <taxon>Actinomycetota</taxon>
        <taxon>Actinomycetes</taxon>
        <taxon>Mycobacteriales</taxon>
        <taxon>Nocardiaceae</taxon>
        <taxon>Nocardia</taxon>
    </lineage>
</organism>
<reference evidence="3 4" key="1">
    <citation type="submission" date="2024-10" db="EMBL/GenBank/DDBJ databases">
        <title>The Natural Products Discovery Center: Release of the First 8490 Sequenced Strains for Exploring Actinobacteria Biosynthetic Diversity.</title>
        <authorList>
            <person name="Kalkreuter E."/>
            <person name="Kautsar S.A."/>
            <person name="Yang D."/>
            <person name="Bader C.D."/>
            <person name="Teijaro C.N."/>
            <person name="Fluegel L."/>
            <person name="Davis C.M."/>
            <person name="Simpson J.R."/>
            <person name="Lauterbach L."/>
            <person name="Steele A.D."/>
            <person name="Gui C."/>
            <person name="Meng S."/>
            <person name="Li G."/>
            <person name="Viehrig K."/>
            <person name="Ye F."/>
            <person name="Su P."/>
            <person name="Kiefer A.F."/>
            <person name="Nichols A."/>
            <person name="Cepeda A.J."/>
            <person name="Yan W."/>
            <person name="Fan B."/>
            <person name="Jiang Y."/>
            <person name="Adhikari A."/>
            <person name="Zheng C.-J."/>
            <person name="Schuster L."/>
            <person name="Cowan T.M."/>
            <person name="Smanski M.J."/>
            <person name="Chevrette M.G."/>
            <person name="De Carvalho L.P.S."/>
            <person name="Shen B."/>
        </authorList>
    </citation>
    <scope>NUCLEOTIDE SEQUENCE [LARGE SCALE GENOMIC DNA]</scope>
    <source>
        <strain evidence="3 4">NPDC002593</strain>
    </source>
</reference>
<feature type="transmembrane region" description="Helical" evidence="1">
    <location>
        <begin position="136"/>
        <end position="160"/>
    </location>
</feature>
<feature type="transmembrane region" description="Helical" evidence="1">
    <location>
        <begin position="50"/>
        <end position="69"/>
    </location>
</feature>
<dbReference type="CDD" id="cd01060">
    <property type="entry name" value="Membrane-FADS-like"/>
    <property type="match status" value="1"/>
</dbReference>
<name>A0ABW6RS45_9NOCA</name>
<evidence type="ECO:0000313" key="4">
    <source>
        <dbReference type="Proteomes" id="UP001601992"/>
    </source>
</evidence>
<protein>
    <submittedName>
        <fullName evidence="3">Fatty acid desaturase family protein</fullName>
    </submittedName>
</protein>
<keyword evidence="1" id="KW-1133">Transmembrane helix</keyword>
<dbReference type="Pfam" id="PF00487">
    <property type="entry name" value="FA_desaturase"/>
    <property type="match status" value="1"/>
</dbReference>
<feature type="transmembrane region" description="Helical" evidence="1">
    <location>
        <begin position="90"/>
        <end position="108"/>
    </location>
</feature>
<keyword evidence="4" id="KW-1185">Reference proteome</keyword>
<feature type="transmembrane region" description="Helical" evidence="1">
    <location>
        <begin position="196"/>
        <end position="221"/>
    </location>
</feature>
<feature type="transmembrane region" description="Helical" evidence="1">
    <location>
        <begin position="21"/>
        <end position="44"/>
    </location>
</feature>
<sequence>MTDVGTGRTNRRSRERRVRAINSWLLGAAVVVGAFQLFLLPLILLPHDPMWGWSLLAPVLLTTPFWSLIHEAIHGTLIRRREVNDLCGRALAVLYGSPFAMLKIGHLLHHRYSRTRERTEIYDPATSSWAKTAPGYYLRLCGGLYLLEVAALPLAALPVAAIRGLGRRVDAPDSVAGLLFERIAQAKVLRQFRADAAAIVVLYAAAFLAYGGYCWMLLAALGGRAFVISLSDNAYHYGTDLDAPLEALNLRLPRLLEQAALSFNLHGVHHRHPGLRWYELREEFLDEGGHYDLGWAAAAARQFRGPIELG</sequence>
<dbReference type="RefSeq" id="WP_387402393.1">
    <property type="nucleotide sequence ID" value="NZ_JBIAQY010000001.1"/>
</dbReference>
<gene>
    <name evidence="3" type="ORF">ACFYXQ_01150</name>
</gene>
<evidence type="ECO:0000259" key="2">
    <source>
        <dbReference type="Pfam" id="PF00487"/>
    </source>
</evidence>
<keyword evidence="1" id="KW-0472">Membrane</keyword>
<dbReference type="EMBL" id="JBIAQY010000001">
    <property type="protein sequence ID" value="MFF3566369.1"/>
    <property type="molecule type" value="Genomic_DNA"/>
</dbReference>
<comment type="caution">
    <text evidence="3">The sequence shown here is derived from an EMBL/GenBank/DDBJ whole genome shotgun (WGS) entry which is preliminary data.</text>
</comment>
<keyword evidence="1" id="KW-0812">Transmembrane</keyword>
<evidence type="ECO:0000313" key="3">
    <source>
        <dbReference type="EMBL" id="MFF3566369.1"/>
    </source>
</evidence>
<evidence type="ECO:0000256" key="1">
    <source>
        <dbReference type="SAM" id="Phobius"/>
    </source>
</evidence>
<proteinExistence type="predicted"/>
<feature type="domain" description="Fatty acid desaturase" evidence="2">
    <location>
        <begin position="53"/>
        <end position="282"/>
    </location>
</feature>
<dbReference type="InterPro" id="IPR005804">
    <property type="entry name" value="FA_desaturase_dom"/>
</dbReference>
<dbReference type="Proteomes" id="UP001601992">
    <property type="component" value="Unassembled WGS sequence"/>
</dbReference>
<accession>A0ABW6RS45</accession>